<dbReference type="InterPro" id="IPR037232">
    <property type="entry name" value="NADH_quin_OxRdtase_su_C/D-like"/>
</dbReference>
<dbReference type="EMBL" id="CP060007">
    <property type="protein sequence ID" value="QNA42980.1"/>
    <property type="molecule type" value="Genomic_DNA"/>
</dbReference>
<dbReference type="Gene3D" id="3.30.460.80">
    <property type="entry name" value="NADH:ubiquinone oxidoreductase, 30kDa subunit"/>
    <property type="match status" value="1"/>
</dbReference>
<dbReference type="KEGG" id="lacs:H4075_12870"/>
<organism evidence="1 2">
    <name type="scientific">Lacibacter sediminis</name>
    <dbReference type="NCBI Taxonomy" id="2760713"/>
    <lineage>
        <taxon>Bacteria</taxon>
        <taxon>Pseudomonadati</taxon>
        <taxon>Bacteroidota</taxon>
        <taxon>Chitinophagia</taxon>
        <taxon>Chitinophagales</taxon>
        <taxon>Chitinophagaceae</taxon>
        <taxon>Lacibacter</taxon>
    </lineage>
</organism>
<accession>A0A7G5XBX7</accession>
<gene>
    <name evidence="1" type="ORF">H4075_12870</name>
</gene>
<evidence type="ECO:0000313" key="1">
    <source>
        <dbReference type="EMBL" id="QNA42980.1"/>
    </source>
</evidence>
<proteinExistence type="predicted"/>
<dbReference type="AlphaFoldDB" id="A0A7G5XBX7"/>
<name>A0A7G5XBX7_9BACT</name>
<protein>
    <submittedName>
        <fullName evidence="1">Uncharacterized protein</fullName>
    </submittedName>
</protein>
<dbReference type="RefSeq" id="WP_182801246.1">
    <property type="nucleotide sequence ID" value="NZ_CP060007.1"/>
</dbReference>
<keyword evidence="2" id="KW-1185">Reference proteome</keyword>
<dbReference type="Proteomes" id="UP000515344">
    <property type="component" value="Chromosome"/>
</dbReference>
<sequence>MLLFNTAEISKELQNKLGEEVISLASLQAAGRDAIFIHPSYQLQVFNFLFYEKHWRFDRLHDMILIFEPGTINNNYRMQFQLGSRYYANRLDISIPFTLQNGKLYSTKHLYSSAAKLEKLMAEIHGIEFKHRSTAVERIREQVKSLLMFLPV</sequence>
<evidence type="ECO:0000313" key="2">
    <source>
        <dbReference type="Proteomes" id="UP000515344"/>
    </source>
</evidence>
<dbReference type="SUPFAM" id="SSF143243">
    <property type="entry name" value="Nqo5-like"/>
    <property type="match status" value="1"/>
</dbReference>
<reference evidence="2" key="1">
    <citation type="submission" date="2020-08" db="EMBL/GenBank/DDBJ databases">
        <title>Lacibacter sp. S13-6-6 genome sequencing.</title>
        <authorList>
            <person name="Jin L."/>
        </authorList>
    </citation>
    <scope>NUCLEOTIDE SEQUENCE [LARGE SCALE GENOMIC DNA]</scope>
    <source>
        <strain evidence="2">S13-6-6</strain>
    </source>
</reference>